<keyword evidence="4 6" id="KW-0067">ATP-binding</keyword>
<feature type="repeat" description="TPR" evidence="5">
    <location>
        <begin position="745"/>
        <end position="778"/>
    </location>
</feature>
<evidence type="ECO:0000256" key="6">
    <source>
        <dbReference type="PROSITE-ProRule" id="PRU10141"/>
    </source>
</evidence>
<feature type="binding site" evidence="6">
    <location>
        <position position="204"/>
    </location>
    <ligand>
        <name>ATP</name>
        <dbReference type="ChEBI" id="CHEBI:30616"/>
    </ligand>
</feature>
<feature type="domain" description="Protein kinase" evidence="7">
    <location>
        <begin position="174"/>
        <end position="503"/>
    </location>
</feature>
<dbReference type="CDD" id="cd14014">
    <property type="entry name" value="STKc_PknB_like"/>
    <property type="match status" value="1"/>
</dbReference>
<dbReference type="SMART" id="SM00028">
    <property type="entry name" value="TPR"/>
    <property type="match status" value="5"/>
</dbReference>
<evidence type="ECO:0000259" key="7">
    <source>
        <dbReference type="PROSITE" id="PS50011"/>
    </source>
</evidence>
<dbReference type="Pfam" id="PF13432">
    <property type="entry name" value="TPR_16"/>
    <property type="match status" value="2"/>
</dbReference>
<keyword evidence="5" id="KW-0802">TPR repeat</keyword>
<dbReference type="Gene3D" id="1.25.40.10">
    <property type="entry name" value="Tetratricopeptide repeat domain"/>
    <property type="match status" value="1"/>
</dbReference>
<gene>
    <name evidence="8" type="ORF">E3A20_11120</name>
</gene>
<dbReference type="PROSITE" id="PS00107">
    <property type="entry name" value="PROTEIN_KINASE_ATP"/>
    <property type="match status" value="1"/>
</dbReference>
<sequence length="984" mass="108654">MSLESSRAAVIDEAIELFERSWRVDHRGLIEEIVSESQLSGDPELLAELIRVDIDRRYAVGAELSVGDYFERFPVIRQYESYVAAICFEDFRERRSRRRSCPPSRWSGFAGVESQGWYRELLSQTQMARSSAVQGEFPSTASFVSVQVEQVGGEFAAGGESAAVESKAERIGDFELMSLLGEGAFSRVYLARQLSLGRRYVAVKVVDRPMQEQFHLARLQHTGIVPLYSCHEVQGRWVLCMPYSGATTVARWLREIREPSERTGGSLNGVVRRAQEKLTRLPAGSSVAGTDTDSILTEPPVAGDVLKSLRRWHEAASGPLQQLTKMDAGNLALWIFRRLASALTHAHQRGMVHGDLKPANILIRNDGEPALIDFNLSQHTENRERVWVGGTLPYLSCEQLRQLLGKTPGAARPEFDVHSLGVIMFEILEGRLPFRAPASTAVEELEASIASHANAPVFTSGVGSIGLRTIVAACLSPGVAQIYPTAAELLADLEREAASLPLLHASESFWKGTVPKFVRRYPRAISSGVVCTISALIIGGLMMGLMNVREGSRRNAAVTQLGELRVISDQAFNAVVAPDLALDVFQPMSSDDLAEACLKVLRAESAGSVVRSWNAMLEKLTPEERAEAEDRIRALGFVVSLIDHRKTSESNGEGPIASDRENSFETILRQLSLSAGGKWNVTFDALAKQSGAGLLNGNQEQIEKLLQDAGTIEKLFLAAVMLKRGRPDVSMTVLDETTVPGAFWTVYWGLRGRSYFELQQYREAVSAFSAALSVSEDNLNARFSRALALMHNGQLGESESDFTVILNQHPDVSEAWAQRAMIRQSLGKLDEAVADLDRALLLKPDASRMRLMRGRILKLLKRNGEAEADFQWAMRHPPTAALDWVSRAISQFDRQPEAGLQDLQQAEKLYGPIPMILQPMAHVLSERLGREDDSVTVLDRLLVGSPRYQKALSGRAVLHARAGRYELAKKDVETLLAMPERRGH</sequence>
<keyword evidence="9" id="KW-1185">Reference proteome</keyword>
<evidence type="ECO:0000256" key="5">
    <source>
        <dbReference type="PROSITE-ProRule" id="PRU00339"/>
    </source>
</evidence>
<dbReference type="SUPFAM" id="SSF56112">
    <property type="entry name" value="Protein kinase-like (PK-like)"/>
    <property type="match status" value="1"/>
</dbReference>
<dbReference type="Gene3D" id="1.10.510.10">
    <property type="entry name" value="Transferase(Phosphotransferase) domain 1"/>
    <property type="match status" value="2"/>
</dbReference>
<accession>A0A5C6M569</accession>
<organism evidence="8 9">
    <name type="scientific">Planctomyces bekefii</name>
    <dbReference type="NCBI Taxonomy" id="1653850"/>
    <lineage>
        <taxon>Bacteria</taxon>
        <taxon>Pseudomonadati</taxon>
        <taxon>Planctomycetota</taxon>
        <taxon>Planctomycetia</taxon>
        <taxon>Planctomycetales</taxon>
        <taxon>Planctomycetaceae</taxon>
        <taxon>Planctomyces</taxon>
    </lineage>
</organism>
<keyword evidence="2 6" id="KW-0547">Nucleotide-binding</keyword>
<feature type="non-terminal residue" evidence="8">
    <location>
        <position position="984"/>
    </location>
</feature>
<feature type="repeat" description="TPR" evidence="5">
    <location>
        <begin position="813"/>
        <end position="846"/>
    </location>
</feature>
<dbReference type="Proteomes" id="UP000321083">
    <property type="component" value="Unassembled WGS sequence"/>
</dbReference>
<keyword evidence="1" id="KW-0808">Transferase</keyword>
<dbReference type="PANTHER" id="PTHR43289">
    <property type="entry name" value="MITOGEN-ACTIVATED PROTEIN KINASE KINASE KINASE 20-RELATED"/>
    <property type="match status" value="1"/>
</dbReference>
<evidence type="ECO:0000256" key="3">
    <source>
        <dbReference type="ARBA" id="ARBA00022777"/>
    </source>
</evidence>
<comment type="caution">
    <text evidence="8">The sequence shown here is derived from an EMBL/GenBank/DDBJ whole genome shotgun (WGS) entry which is preliminary data.</text>
</comment>
<dbReference type="AlphaFoldDB" id="A0A5C6M569"/>
<name>A0A5C6M569_9PLAN</name>
<evidence type="ECO:0000256" key="2">
    <source>
        <dbReference type="ARBA" id="ARBA00022741"/>
    </source>
</evidence>
<dbReference type="PROSITE" id="PS50005">
    <property type="entry name" value="TPR"/>
    <property type="match status" value="2"/>
</dbReference>
<dbReference type="PANTHER" id="PTHR43289:SF6">
    <property type="entry name" value="SERINE_THREONINE-PROTEIN KINASE NEKL-3"/>
    <property type="match status" value="1"/>
</dbReference>
<dbReference type="GO" id="GO:0004674">
    <property type="term" value="F:protein serine/threonine kinase activity"/>
    <property type="evidence" value="ECO:0007669"/>
    <property type="project" value="TreeGrafter"/>
</dbReference>
<dbReference type="SUPFAM" id="SSF48452">
    <property type="entry name" value="TPR-like"/>
    <property type="match status" value="1"/>
</dbReference>
<dbReference type="Pfam" id="PF00069">
    <property type="entry name" value="Pkinase"/>
    <property type="match status" value="1"/>
</dbReference>
<dbReference type="InterPro" id="IPR019734">
    <property type="entry name" value="TPR_rpt"/>
</dbReference>
<evidence type="ECO:0000256" key="1">
    <source>
        <dbReference type="ARBA" id="ARBA00022679"/>
    </source>
</evidence>
<reference evidence="8 9" key="2">
    <citation type="submission" date="2019-08" db="EMBL/GenBank/DDBJ databases">
        <authorList>
            <person name="Henke P."/>
        </authorList>
    </citation>
    <scope>NUCLEOTIDE SEQUENCE [LARGE SCALE GENOMIC DNA]</scope>
    <source>
        <strain evidence="8">Phe10_nw2017</strain>
    </source>
</reference>
<keyword evidence="3" id="KW-0418">Kinase</keyword>
<dbReference type="PROSITE" id="PS00108">
    <property type="entry name" value="PROTEIN_KINASE_ST"/>
    <property type="match status" value="1"/>
</dbReference>
<dbReference type="EMBL" id="SRHE01000185">
    <property type="protein sequence ID" value="TWW09758.1"/>
    <property type="molecule type" value="Genomic_DNA"/>
</dbReference>
<evidence type="ECO:0000313" key="8">
    <source>
        <dbReference type="EMBL" id="TWW09758.1"/>
    </source>
</evidence>
<dbReference type="InterPro" id="IPR000719">
    <property type="entry name" value="Prot_kinase_dom"/>
</dbReference>
<dbReference type="GO" id="GO:0005524">
    <property type="term" value="F:ATP binding"/>
    <property type="evidence" value="ECO:0007669"/>
    <property type="project" value="UniProtKB-UniRule"/>
</dbReference>
<dbReference type="InterPro" id="IPR008271">
    <property type="entry name" value="Ser/Thr_kinase_AS"/>
</dbReference>
<dbReference type="InterPro" id="IPR011990">
    <property type="entry name" value="TPR-like_helical_dom_sf"/>
</dbReference>
<dbReference type="InterPro" id="IPR011009">
    <property type="entry name" value="Kinase-like_dom_sf"/>
</dbReference>
<reference evidence="8 9" key="1">
    <citation type="submission" date="2019-08" db="EMBL/GenBank/DDBJ databases">
        <title>100 year-old enigma solved: identification of Planctomyces bekefii, the type genus and species of the phylum Planctomycetes.</title>
        <authorList>
            <person name="Svetlana D.N."/>
            <person name="Overmann J."/>
        </authorList>
    </citation>
    <scope>NUCLEOTIDE SEQUENCE [LARGE SCALE GENOMIC DNA]</scope>
    <source>
        <strain evidence="8">Phe10_nw2017</strain>
    </source>
</reference>
<dbReference type="SMART" id="SM00220">
    <property type="entry name" value="S_TKc"/>
    <property type="match status" value="1"/>
</dbReference>
<proteinExistence type="predicted"/>
<evidence type="ECO:0000256" key="4">
    <source>
        <dbReference type="ARBA" id="ARBA00022840"/>
    </source>
</evidence>
<evidence type="ECO:0000313" key="9">
    <source>
        <dbReference type="Proteomes" id="UP000321083"/>
    </source>
</evidence>
<dbReference type="PROSITE" id="PS50011">
    <property type="entry name" value="PROTEIN_KINASE_DOM"/>
    <property type="match status" value="1"/>
</dbReference>
<protein>
    <recommendedName>
        <fullName evidence="7">Protein kinase domain-containing protein</fullName>
    </recommendedName>
</protein>
<dbReference type="InterPro" id="IPR017441">
    <property type="entry name" value="Protein_kinase_ATP_BS"/>
</dbReference>